<accession>A0A7W9W1X9</accession>
<evidence type="ECO:0000256" key="1">
    <source>
        <dbReference type="SAM" id="MobiDB-lite"/>
    </source>
</evidence>
<dbReference type="Pfam" id="PF07009">
    <property type="entry name" value="NusG_II"/>
    <property type="match status" value="1"/>
</dbReference>
<feature type="compositionally biased region" description="Basic and acidic residues" evidence="1">
    <location>
        <begin position="1"/>
        <end position="26"/>
    </location>
</feature>
<organism evidence="3 4">
    <name type="scientific">Oribacterium sinus</name>
    <dbReference type="NCBI Taxonomy" id="237576"/>
    <lineage>
        <taxon>Bacteria</taxon>
        <taxon>Bacillati</taxon>
        <taxon>Bacillota</taxon>
        <taxon>Clostridia</taxon>
        <taxon>Lachnospirales</taxon>
        <taxon>Lachnospiraceae</taxon>
        <taxon>Oribacterium</taxon>
    </lineage>
</organism>
<proteinExistence type="predicted"/>
<sequence length="176" mass="19714">MEVQGKEEKKTSMESELSEAKEKQNLADKNGSPEGEKRKEQKRVLIILLLVCLMAALSFFLPKAFAKKDARKVQILKNGIVLIEKNLSENSKILIMDNEAREVDFKENLASLSEDEVNPAKHEVNFIEIKDGKVLCTESNCNNQICVRTPAISVENPDLPIVCLPHGLIIQIITKS</sequence>
<gene>
    <name evidence="3" type="ORF">HNQ46_001310</name>
</gene>
<name>A0A7W9W1X9_9FIRM</name>
<dbReference type="Proteomes" id="UP000522163">
    <property type="component" value="Unassembled WGS sequence"/>
</dbReference>
<dbReference type="GeneID" id="85014850"/>
<dbReference type="AlphaFoldDB" id="A0A7W9W1X9"/>
<evidence type="ECO:0000313" key="3">
    <source>
        <dbReference type="EMBL" id="MBB6041330.1"/>
    </source>
</evidence>
<dbReference type="EMBL" id="JACHHH010000006">
    <property type="protein sequence ID" value="MBB6041330.1"/>
    <property type="molecule type" value="Genomic_DNA"/>
</dbReference>
<keyword evidence="2" id="KW-0812">Transmembrane</keyword>
<keyword evidence="2" id="KW-0472">Membrane</keyword>
<evidence type="ECO:0008006" key="5">
    <source>
        <dbReference type="Google" id="ProtNLM"/>
    </source>
</evidence>
<dbReference type="RefSeq" id="WP_183683966.1">
    <property type="nucleotide sequence ID" value="NZ_JACHHH010000006.1"/>
</dbReference>
<reference evidence="3 4" key="1">
    <citation type="submission" date="2020-08" db="EMBL/GenBank/DDBJ databases">
        <title>Genomic Encyclopedia of Type Strains, Phase IV (KMG-IV): sequencing the most valuable type-strain genomes for metagenomic binning, comparative biology and taxonomic classification.</title>
        <authorList>
            <person name="Goeker M."/>
        </authorList>
    </citation>
    <scope>NUCLEOTIDE SEQUENCE [LARGE SCALE GENOMIC DNA]</scope>
    <source>
        <strain evidence="3 4">DSM 17245</strain>
    </source>
</reference>
<feature type="transmembrane region" description="Helical" evidence="2">
    <location>
        <begin position="44"/>
        <end position="61"/>
    </location>
</feature>
<comment type="caution">
    <text evidence="3">The sequence shown here is derived from an EMBL/GenBank/DDBJ whole genome shotgun (WGS) entry which is preliminary data.</text>
</comment>
<evidence type="ECO:0000313" key="4">
    <source>
        <dbReference type="Proteomes" id="UP000522163"/>
    </source>
</evidence>
<dbReference type="Gene3D" id="2.60.320.10">
    <property type="entry name" value="N-utilization substance G protein NusG, insert domain"/>
    <property type="match status" value="1"/>
</dbReference>
<dbReference type="InterPro" id="IPR038690">
    <property type="entry name" value="NusG_2_sf"/>
</dbReference>
<feature type="region of interest" description="Disordered" evidence="1">
    <location>
        <begin position="1"/>
        <end position="36"/>
    </location>
</feature>
<protein>
    <recommendedName>
        <fullName evidence="5">NusG domain-containing protein</fullName>
    </recommendedName>
</protein>
<keyword evidence="2" id="KW-1133">Transmembrane helix</keyword>
<evidence type="ECO:0000256" key="2">
    <source>
        <dbReference type="SAM" id="Phobius"/>
    </source>
</evidence>